<evidence type="ECO:0000256" key="16">
    <source>
        <dbReference type="ARBA" id="ARBA00023125"/>
    </source>
</evidence>
<evidence type="ECO:0000256" key="10">
    <source>
        <dbReference type="ARBA" id="ARBA00022679"/>
    </source>
</evidence>
<proteinExistence type="inferred from homology"/>
<dbReference type="GO" id="GO:0032210">
    <property type="term" value="P:regulation of telomere maintenance via telomerase"/>
    <property type="evidence" value="ECO:0007669"/>
    <property type="project" value="UniProtKB-ARBA"/>
</dbReference>
<comment type="catalytic activity">
    <reaction evidence="23">
        <text>L-seryl-[protein] + ATP = O-phospho-L-seryl-[protein] + ADP + H(+)</text>
        <dbReference type="Rhea" id="RHEA:17989"/>
        <dbReference type="Rhea" id="RHEA-COMP:9863"/>
        <dbReference type="Rhea" id="RHEA-COMP:11604"/>
        <dbReference type="ChEBI" id="CHEBI:15378"/>
        <dbReference type="ChEBI" id="CHEBI:29999"/>
        <dbReference type="ChEBI" id="CHEBI:30616"/>
        <dbReference type="ChEBI" id="CHEBI:83421"/>
        <dbReference type="ChEBI" id="CHEBI:456216"/>
        <dbReference type="EC" id="2.7.11.1"/>
    </reaction>
    <physiologicalReaction direction="left-to-right" evidence="23">
        <dbReference type="Rhea" id="RHEA:17990"/>
    </physiologicalReaction>
</comment>
<organism evidence="30 31">
    <name type="scientific">Dreissena polymorpha</name>
    <name type="common">Zebra mussel</name>
    <name type="synonym">Mytilus polymorpha</name>
    <dbReference type="NCBI Taxonomy" id="45954"/>
    <lineage>
        <taxon>Eukaryota</taxon>
        <taxon>Metazoa</taxon>
        <taxon>Spiralia</taxon>
        <taxon>Lophotrochozoa</taxon>
        <taxon>Mollusca</taxon>
        <taxon>Bivalvia</taxon>
        <taxon>Autobranchia</taxon>
        <taxon>Heteroconchia</taxon>
        <taxon>Euheterodonta</taxon>
        <taxon>Imparidentia</taxon>
        <taxon>Neoheterodontei</taxon>
        <taxon>Myida</taxon>
        <taxon>Dreissenoidea</taxon>
        <taxon>Dreissenidae</taxon>
        <taxon>Dreissena</taxon>
    </lineage>
</organism>
<dbReference type="GO" id="GO:1901701">
    <property type="term" value="P:cellular response to oxygen-containing compound"/>
    <property type="evidence" value="ECO:0007669"/>
    <property type="project" value="UniProtKB-ARBA"/>
</dbReference>
<dbReference type="Pfam" id="PF02259">
    <property type="entry name" value="FAT"/>
    <property type="match status" value="1"/>
</dbReference>
<evidence type="ECO:0000259" key="27">
    <source>
        <dbReference type="PROSITE" id="PS50290"/>
    </source>
</evidence>
<dbReference type="GO" id="GO:1904358">
    <property type="term" value="P:positive regulation of telomere maintenance via telomere lengthening"/>
    <property type="evidence" value="ECO:0007669"/>
    <property type="project" value="UniProtKB-ARBA"/>
</dbReference>
<keyword evidence="18" id="KW-0206">Cytoskeleton</keyword>
<name>A0A9D4HSB3_DREPO</name>
<feature type="domain" description="FAT" evidence="28">
    <location>
        <begin position="1133"/>
        <end position="1763"/>
    </location>
</feature>
<dbReference type="PROSITE" id="PS51189">
    <property type="entry name" value="FAT"/>
    <property type="match status" value="1"/>
</dbReference>
<dbReference type="PROSITE" id="PS50290">
    <property type="entry name" value="PI3_4_KINASE_3"/>
    <property type="match status" value="1"/>
</dbReference>
<dbReference type="Pfam" id="PF02260">
    <property type="entry name" value="FATC"/>
    <property type="match status" value="1"/>
</dbReference>
<dbReference type="PANTHER" id="PTHR37079:SF4">
    <property type="entry name" value="SERINE_THREONINE-PROTEIN KINASE ATM"/>
    <property type="match status" value="1"/>
</dbReference>
<evidence type="ECO:0000256" key="6">
    <source>
        <dbReference type="ARBA" id="ARBA00012513"/>
    </source>
</evidence>
<keyword evidence="16" id="KW-0238">DNA-binding</keyword>
<dbReference type="Gene3D" id="3.30.1010.10">
    <property type="entry name" value="Phosphatidylinositol 3-kinase Catalytic Subunit, Chain A, domain 4"/>
    <property type="match status" value="1"/>
</dbReference>
<keyword evidence="8" id="KW-0723">Serine/threonine-protein kinase</keyword>
<dbReference type="GO" id="GO:0010212">
    <property type="term" value="P:response to ionizing radiation"/>
    <property type="evidence" value="ECO:0007669"/>
    <property type="project" value="UniProtKB-ARBA"/>
</dbReference>
<dbReference type="GO" id="GO:0007127">
    <property type="term" value="P:meiosis I"/>
    <property type="evidence" value="ECO:0007669"/>
    <property type="project" value="UniProtKB-ARBA"/>
</dbReference>
<dbReference type="GO" id="GO:0005654">
    <property type="term" value="C:nucleoplasm"/>
    <property type="evidence" value="ECO:0007669"/>
    <property type="project" value="UniProtKB-ARBA"/>
</dbReference>
<dbReference type="PROSITE" id="PS51190">
    <property type="entry name" value="FATC"/>
    <property type="match status" value="1"/>
</dbReference>
<comment type="caution">
    <text evidence="30">The sequence shown here is derived from an EMBL/GenBank/DDBJ whole genome shotgun (WGS) entry which is preliminary data.</text>
</comment>
<dbReference type="GO" id="GO:0000077">
    <property type="term" value="P:DNA damage checkpoint signaling"/>
    <property type="evidence" value="ECO:0007669"/>
    <property type="project" value="UniProtKB-ARBA"/>
</dbReference>
<keyword evidence="7" id="KW-0963">Cytoplasm</keyword>
<evidence type="ECO:0000259" key="28">
    <source>
        <dbReference type="PROSITE" id="PS51189"/>
    </source>
</evidence>
<evidence type="ECO:0000256" key="3">
    <source>
        <dbReference type="ARBA" id="ARBA00004300"/>
    </source>
</evidence>
<dbReference type="InterPro" id="IPR044107">
    <property type="entry name" value="PIKKc_ATM"/>
</dbReference>
<evidence type="ECO:0000256" key="26">
    <source>
        <dbReference type="SAM" id="MobiDB-lite"/>
    </source>
</evidence>
<evidence type="ECO:0000256" key="1">
    <source>
        <dbReference type="ARBA" id="ARBA00004123"/>
    </source>
</evidence>
<keyword evidence="20" id="KW-0131">Cell cycle</keyword>
<keyword evidence="19" id="KW-0539">Nucleus</keyword>
<dbReference type="GO" id="GO:1904262">
    <property type="term" value="P:negative regulation of TORC1 signaling"/>
    <property type="evidence" value="ECO:0007669"/>
    <property type="project" value="UniProtKB-ARBA"/>
</dbReference>
<dbReference type="Gene3D" id="1.10.1070.11">
    <property type="entry name" value="Phosphatidylinositol 3-/4-kinase, catalytic domain"/>
    <property type="match status" value="1"/>
</dbReference>
<dbReference type="SMART" id="SM00146">
    <property type="entry name" value="PI3Kc"/>
    <property type="match status" value="1"/>
</dbReference>
<gene>
    <name evidence="30" type="ORF">DPMN_055461</name>
</gene>
<dbReference type="Proteomes" id="UP000828390">
    <property type="component" value="Unassembled WGS sequence"/>
</dbReference>
<dbReference type="InterPro" id="IPR018936">
    <property type="entry name" value="PI3/4_kinase_CS"/>
</dbReference>
<keyword evidence="21" id="KW-0968">Cytoplasmic vesicle</keyword>
<dbReference type="GO" id="GO:0005524">
    <property type="term" value="F:ATP binding"/>
    <property type="evidence" value="ECO:0007669"/>
    <property type="project" value="UniProtKB-KW"/>
</dbReference>
<dbReference type="InterPro" id="IPR036940">
    <property type="entry name" value="PI3/4_kinase_cat_sf"/>
</dbReference>
<evidence type="ECO:0000256" key="12">
    <source>
        <dbReference type="ARBA" id="ARBA00022763"/>
    </source>
</evidence>
<keyword evidence="13" id="KW-0418">Kinase</keyword>
<evidence type="ECO:0000256" key="8">
    <source>
        <dbReference type="ARBA" id="ARBA00022527"/>
    </source>
</evidence>
<dbReference type="GO" id="GO:0006281">
    <property type="term" value="P:DNA repair"/>
    <property type="evidence" value="ECO:0007669"/>
    <property type="project" value="InterPro"/>
</dbReference>
<dbReference type="SMART" id="SM01343">
    <property type="entry name" value="FATC"/>
    <property type="match status" value="1"/>
</dbReference>
<protein>
    <recommendedName>
        <fullName evidence="24">Serine-protein kinase ATM</fullName>
        <ecNumber evidence="6">2.7.11.1</ecNumber>
    </recommendedName>
</protein>
<feature type="domain" description="FATC" evidence="29">
    <location>
        <begin position="2228"/>
        <end position="2260"/>
    </location>
</feature>
<keyword evidence="17" id="KW-0576">Peroxisome</keyword>
<dbReference type="GO" id="GO:0005777">
    <property type="term" value="C:peroxisome"/>
    <property type="evidence" value="ECO:0007669"/>
    <property type="project" value="UniProtKB-SubCell"/>
</dbReference>
<evidence type="ECO:0000256" key="7">
    <source>
        <dbReference type="ARBA" id="ARBA00022490"/>
    </source>
</evidence>
<dbReference type="InterPro" id="IPR003151">
    <property type="entry name" value="PIK-rel_kinase_FAT"/>
</dbReference>
<keyword evidence="12" id="KW-0227">DNA damage</keyword>
<comment type="catalytic activity">
    <reaction evidence="22">
        <text>L-threonyl-[protein] + ATP = O-phospho-L-threonyl-[protein] + ADP + H(+)</text>
        <dbReference type="Rhea" id="RHEA:46608"/>
        <dbReference type="Rhea" id="RHEA-COMP:11060"/>
        <dbReference type="Rhea" id="RHEA-COMP:11605"/>
        <dbReference type="ChEBI" id="CHEBI:15378"/>
        <dbReference type="ChEBI" id="CHEBI:30013"/>
        <dbReference type="ChEBI" id="CHEBI:30616"/>
        <dbReference type="ChEBI" id="CHEBI:61977"/>
        <dbReference type="ChEBI" id="CHEBI:456216"/>
        <dbReference type="EC" id="2.7.11.1"/>
    </reaction>
</comment>
<accession>A0A9D4HSB3</accession>
<dbReference type="GO" id="GO:0004674">
    <property type="term" value="F:protein serine/threonine kinase activity"/>
    <property type="evidence" value="ECO:0007669"/>
    <property type="project" value="UniProtKB-KW"/>
</dbReference>
<evidence type="ECO:0000256" key="9">
    <source>
        <dbReference type="ARBA" id="ARBA00022553"/>
    </source>
</evidence>
<dbReference type="GO" id="GO:0042981">
    <property type="term" value="P:regulation of apoptotic process"/>
    <property type="evidence" value="ECO:0007669"/>
    <property type="project" value="UniProtKB-ARBA"/>
</dbReference>
<dbReference type="EMBL" id="JAIWYP010000012">
    <property type="protein sequence ID" value="KAH3729489.1"/>
    <property type="molecule type" value="Genomic_DNA"/>
</dbReference>
<keyword evidence="15" id="KW-0007">Acetylation</keyword>
<evidence type="ECO:0000256" key="14">
    <source>
        <dbReference type="ARBA" id="ARBA00022840"/>
    </source>
</evidence>
<evidence type="ECO:0000256" key="2">
    <source>
        <dbReference type="ARBA" id="ARBA00004275"/>
    </source>
</evidence>
<feature type="compositionally biased region" description="Basic and acidic residues" evidence="26">
    <location>
        <begin position="63"/>
        <end position="74"/>
    </location>
</feature>
<dbReference type="GO" id="GO:0043068">
    <property type="term" value="P:positive regulation of programmed cell death"/>
    <property type="evidence" value="ECO:0007669"/>
    <property type="project" value="UniProtKB-ARBA"/>
</dbReference>
<evidence type="ECO:0000256" key="19">
    <source>
        <dbReference type="ARBA" id="ARBA00023242"/>
    </source>
</evidence>
<comment type="subcellular location">
    <subcellularLocation>
        <location evidence="3">Cytoplasm</location>
        <location evidence="3">Cytoskeleton</location>
        <location evidence="3">Microtubule organizing center</location>
        <location evidence="3">Centrosome</location>
    </subcellularLocation>
    <subcellularLocation>
        <location evidence="4">Cytoplasmic vesicle</location>
    </subcellularLocation>
    <subcellularLocation>
        <location evidence="1">Nucleus</location>
    </subcellularLocation>
    <subcellularLocation>
        <location evidence="2">Peroxisome</location>
    </subcellularLocation>
</comment>
<evidence type="ECO:0000313" key="30">
    <source>
        <dbReference type="EMBL" id="KAH3729489.1"/>
    </source>
</evidence>
<keyword evidence="10" id="KW-0808">Transferase</keyword>
<keyword evidence="14" id="KW-0067">ATP-binding</keyword>
<dbReference type="InterPro" id="IPR003152">
    <property type="entry name" value="FATC_dom"/>
</dbReference>
<dbReference type="EC" id="2.7.11.1" evidence="6"/>
<evidence type="ECO:0000256" key="20">
    <source>
        <dbReference type="ARBA" id="ARBA00023306"/>
    </source>
</evidence>
<keyword evidence="11" id="KW-0547">Nucleotide-binding</keyword>
<dbReference type="InterPro" id="IPR038980">
    <property type="entry name" value="ATM_plant"/>
</dbReference>
<comment type="similarity">
    <text evidence="5">Belongs to the PI3/PI4-kinase family. ATM subfamily.</text>
</comment>
<dbReference type="SUPFAM" id="SSF56112">
    <property type="entry name" value="Protein kinase-like (PK-like)"/>
    <property type="match status" value="1"/>
</dbReference>
<keyword evidence="25" id="KW-0175">Coiled coil</keyword>
<dbReference type="GO" id="GO:0010468">
    <property type="term" value="P:regulation of gene expression"/>
    <property type="evidence" value="ECO:0007669"/>
    <property type="project" value="UniProtKB-ARBA"/>
</dbReference>
<evidence type="ECO:0000256" key="25">
    <source>
        <dbReference type="SAM" id="Coils"/>
    </source>
</evidence>
<dbReference type="FunFam" id="1.10.1070.11:FF:000011">
    <property type="entry name" value="Serine-protein kinase ATM"/>
    <property type="match status" value="1"/>
</dbReference>
<evidence type="ECO:0000256" key="15">
    <source>
        <dbReference type="ARBA" id="ARBA00022990"/>
    </source>
</evidence>
<dbReference type="InterPro" id="IPR016024">
    <property type="entry name" value="ARM-type_fold"/>
</dbReference>
<dbReference type="PROSITE" id="PS00915">
    <property type="entry name" value="PI3_4_KINASE_1"/>
    <property type="match status" value="1"/>
</dbReference>
<evidence type="ECO:0000256" key="4">
    <source>
        <dbReference type="ARBA" id="ARBA00004541"/>
    </source>
</evidence>
<dbReference type="PANTHER" id="PTHR37079">
    <property type="entry name" value="SERINE/THREONINE-PROTEIN KINASE ATM"/>
    <property type="match status" value="1"/>
</dbReference>
<keyword evidence="31" id="KW-1185">Reference proteome</keyword>
<dbReference type="InterPro" id="IPR011009">
    <property type="entry name" value="Kinase-like_dom_sf"/>
</dbReference>
<dbReference type="GO" id="GO:0003677">
    <property type="term" value="F:DNA binding"/>
    <property type="evidence" value="ECO:0007669"/>
    <property type="project" value="UniProtKB-KW"/>
</dbReference>
<dbReference type="InterPro" id="IPR000403">
    <property type="entry name" value="PI3/4_kinase_cat_dom"/>
</dbReference>
<dbReference type="GO" id="GO:0005813">
    <property type="term" value="C:centrosome"/>
    <property type="evidence" value="ECO:0007669"/>
    <property type="project" value="UniProtKB-SubCell"/>
</dbReference>
<feature type="region of interest" description="Disordered" evidence="26">
    <location>
        <begin position="265"/>
        <end position="284"/>
    </location>
</feature>
<evidence type="ECO:0000256" key="17">
    <source>
        <dbReference type="ARBA" id="ARBA00023140"/>
    </source>
</evidence>
<evidence type="ECO:0000259" key="29">
    <source>
        <dbReference type="PROSITE" id="PS51190"/>
    </source>
</evidence>
<feature type="domain" description="PI3K/PI4K catalytic" evidence="27">
    <location>
        <begin position="1883"/>
        <end position="2199"/>
    </location>
</feature>
<evidence type="ECO:0000256" key="22">
    <source>
        <dbReference type="ARBA" id="ARBA00047899"/>
    </source>
</evidence>
<reference evidence="30" key="2">
    <citation type="submission" date="2020-11" db="EMBL/GenBank/DDBJ databases">
        <authorList>
            <person name="McCartney M.A."/>
            <person name="Auch B."/>
            <person name="Kono T."/>
            <person name="Mallez S."/>
            <person name="Becker A."/>
            <person name="Gohl D.M."/>
            <person name="Silverstein K.A.T."/>
            <person name="Koren S."/>
            <person name="Bechman K.B."/>
            <person name="Herman A."/>
            <person name="Abrahante J.E."/>
            <person name="Garbe J."/>
        </authorList>
    </citation>
    <scope>NUCLEOTIDE SEQUENCE</scope>
    <source>
        <strain evidence="30">Duluth1</strain>
        <tissue evidence="30">Whole animal</tissue>
    </source>
</reference>
<evidence type="ECO:0000256" key="5">
    <source>
        <dbReference type="ARBA" id="ARBA00010769"/>
    </source>
</evidence>
<feature type="non-terminal residue" evidence="30">
    <location>
        <position position="2260"/>
    </location>
</feature>
<evidence type="ECO:0000313" key="31">
    <source>
        <dbReference type="Proteomes" id="UP000828390"/>
    </source>
</evidence>
<dbReference type="PROSITE" id="PS00916">
    <property type="entry name" value="PI3_4_KINASE_2"/>
    <property type="match status" value="1"/>
</dbReference>
<feature type="coiled-coil region" evidence="25">
    <location>
        <begin position="1602"/>
        <end position="1653"/>
    </location>
</feature>
<sequence length="2260" mass="254920">LSKKDVNQSQSELGVGLNESRTIHERSRSRIMDFDDDEFDLDLEKEVSSHSNNNMEIDDLDFEERPESQESEENLHSMEICQNLLTTTLSESQTLRLLAVSTLCEWCRQGAELSWKQKPEVDLKILKSKVVHLLSNDAFDLKKAFDLQMMVLIVTSLTEAHETLTTKELLTFATAVRTCVSGHRKDQEICAVSISLLSRLVPHIGCQEAASSGSLRETQSIILHLADAFWKLESYSSPVRRQLTNLMERLMENDPQCIWSRFKSENDDVSPDSQDASGPSPADRFINSVSDDCLLVRMKVSSAIYRLFLRNKDSYQEPLDRSTQESMFALLFKELKELIDLTAEANLSAERREDFCTAVDSTLLTSLGSVICQSDVCEKLALFSLLQFVKEKSLNVGKVCKLLSKVSSMLGHGSLETYVASHLPYLVHKWLVAEYPVERFPFQILNCTSLKQFYGEYTNVLIPELVACKSLQDIQHIGAKLGQPLGDLLRAHIPHAMTHILPAFASRKQSTKATAAYDLLVQELTKPVLEGEIVSNLDEIVVNLLLCLHETEHDVGAIRDTNPEPNPPFYSGVTVSATLDYLTKSFGADSSIVEILSKTSDSLQKILLKLSSALFTSRRMSYKRSMLFKYCLFTRLLLKHFYTQLGGSWAFVLRDVITRLVYLLIDMCDRPIEKDIDSYYRESIACVALELLGEVCQTAIDTCAKELMKYVGFITSNLIPVAECQGDIGQKALAILKLLIVERGGDLVSAVVALDNFPDRPAFEECRKRHLKLKYAAGRFNFKQEVEHFLSASSDHVVGSKLRLEGLHFLFGQLKENSDQLQTLKTDDTLLRLVCSLVELSKCKNQSVVEATSRCLGVLGPVDMSTICFPHPPRPRTLDVALTCFQDIPAMHKYCHIFHKLNDYLTDKSIELVQCTSDVLKTLLSVKSGSVFSATYKKKLGDLEYLFNYLHPFRASKKKALNVTMPSANWERFQSTVDQESLWNPPHSNHGNWLVTLTSTLLESGAVRDEILVLIGSVCNIKTELCEMVLPYFVHDILETGSADHREVLSRRIGAFFSSHCGHGNGSVSRCQSLTSATMLTDGNKTAICMNKESVRVMLNVVQYLRQQDRPKHGRKESTPWDKNFWLDLDYLQVAMAAQYCHAHFSTLMYAEIWFDVHRERTQSGSSQPQSQNSSQSLSQETRIDALSEASSVQSGVCVQDLLLEAYTWIGEPDGVYGCGAGRKADASSRICTYQHENQWDKAVMTCDIQMSQSAQCSQYDMLHVLQRFGTSHVLSTYLKGMLGEEVTTNLSFSVRELQFEAAWRVGQWALEMPARQGFAQGYHDMMYRALRSINEDHFTLADDLLKEARLSAIARLWDGCLDSTKGLYSIMADLQCAHIVQNVADVLSKNSNTPIVKLINDSVYTDSDFSFTDPVLHMQCSALGLMVEKSQNAALVGDYVASLRQLAVAARKAGRHQISERAIGRLKGLTFSDPSLNIPIKLEESMLYWARGEQDIAKHLIRSTIETLKKLRATDPTAARLYPEALGIYGNWLAETRSENPNIIMEQYMEKTISLFEELGEGGAGVSVDAYLSLARYADTQYQNIVNYMRSSTFEAKQSLMRESKAEAERLREVMGETAKERKAPRDVSRYLRTLEKQSEIDEHELESMNQDRNIFLLKAVENYVKCLRSGDEHNLRVFRLTSLWFNNVDNELVNQMIQGCIEGIKSYKWLPLMYQLAARMDVKARKDASMEFLNTLNKLIYDTCVTHPHHTLFCVLALANANRDTELLQQGKAKKGKLSKSQPEICMEEGRVSAAKALVERLRKDKRVGGVVKDMETLCDAYIQLANWNVTQYAKQTTAIPLPDALWIAKVKDLKNVPIPTKEIKVDPSGEYKDIPYILKFDAHFKLAGGINLPKIITCISSDGSSSRQLVKGRDDLRQDAVMQQVFGMVNSLLQKDAETRKRQLQIRKYKVIPLSQRSGLLEWCEGTQPIGEYLIGSATSGSQGAHARYRPLDLQPMDCRKHMTTASTPEGKLKAYLQICAKFQPVFRHFFLENFPDPPVWFQRRLGYTRSVATNSIVGYILGLGDRHPQNILIDKNTAELVHIDLGVAFEQGEILPTPETVPFRLTRDIEDAMGASGVEGVFRRCCEKTMEVMRHNQEALLTILEVLLYDPLHAWTISPAKAYELQRRRGDSSDTMDVADITTMEYAEKSSEKTNSSTQESVNKLAERVLLRLQQKLQGLEDGVQLSLSGQVNHLIQEARNPHNLSRLFPGWQPFI</sequence>
<dbReference type="GO" id="GO:0010557">
    <property type="term" value="P:positive regulation of macromolecule biosynthetic process"/>
    <property type="evidence" value="ECO:0007669"/>
    <property type="project" value="UniProtKB-ARBA"/>
</dbReference>
<dbReference type="CDD" id="cd05171">
    <property type="entry name" value="PIKKc_ATM"/>
    <property type="match status" value="1"/>
</dbReference>
<keyword evidence="9" id="KW-0597">Phosphoprotein</keyword>
<evidence type="ECO:0000256" key="13">
    <source>
        <dbReference type="ARBA" id="ARBA00022777"/>
    </source>
</evidence>
<dbReference type="Pfam" id="PF00454">
    <property type="entry name" value="PI3_PI4_kinase"/>
    <property type="match status" value="1"/>
</dbReference>
<evidence type="ECO:0000256" key="11">
    <source>
        <dbReference type="ARBA" id="ARBA00022741"/>
    </source>
</evidence>
<reference evidence="30" key="1">
    <citation type="journal article" date="2019" name="bioRxiv">
        <title>The Genome of the Zebra Mussel, Dreissena polymorpha: A Resource for Invasive Species Research.</title>
        <authorList>
            <person name="McCartney M.A."/>
            <person name="Auch B."/>
            <person name="Kono T."/>
            <person name="Mallez S."/>
            <person name="Zhang Y."/>
            <person name="Obille A."/>
            <person name="Becker A."/>
            <person name="Abrahante J.E."/>
            <person name="Garbe J."/>
            <person name="Badalamenti J.P."/>
            <person name="Herman A."/>
            <person name="Mangelson H."/>
            <person name="Liachko I."/>
            <person name="Sullivan S."/>
            <person name="Sone E.D."/>
            <person name="Koren S."/>
            <person name="Silverstein K.A.T."/>
            <person name="Beckman K.B."/>
            <person name="Gohl D.M."/>
        </authorList>
    </citation>
    <scope>NUCLEOTIDE SEQUENCE</scope>
    <source>
        <strain evidence="30">Duluth1</strain>
        <tissue evidence="30">Whole animal</tissue>
    </source>
</reference>
<feature type="region of interest" description="Disordered" evidence="26">
    <location>
        <begin position="45"/>
        <end position="74"/>
    </location>
</feature>
<evidence type="ECO:0000256" key="23">
    <source>
        <dbReference type="ARBA" id="ARBA00048977"/>
    </source>
</evidence>
<feature type="region of interest" description="Disordered" evidence="26">
    <location>
        <begin position="1"/>
        <end position="21"/>
    </location>
</feature>
<dbReference type="InterPro" id="IPR014009">
    <property type="entry name" value="PIK_FAT"/>
</dbReference>
<dbReference type="SUPFAM" id="SSF48371">
    <property type="entry name" value="ARM repeat"/>
    <property type="match status" value="1"/>
</dbReference>
<evidence type="ECO:0000256" key="21">
    <source>
        <dbReference type="ARBA" id="ARBA00023329"/>
    </source>
</evidence>
<evidence type="ECO:0000256" key="24">
    <source>
        <dbReference type="ARBA" id="ARBA00067340"/>
    </source>
</evidence>
<dbReference type="GO" id="GO:0031410">
    <property type="term" value="C:cytoplasmic vesicle"/>
    <property type="evidence" value="ECO:0007669"/>
    <property type="project" value="UniProtKB-SubCell"/>
</dbReference>
<dbReference type="FunFam" id="3.30.1010.10:FF:000015">
    <property type="entry name" value="Serine-protein kinase ATM"/>
    <property type="match status" value="1"/>
</dbReference>
<evidence type="ECO:0000256" key="18">
    <source>
        <dbReference type="ARBA" id="ARBA00023212"/>
    </source>
</evidence>